<evidence type="ECO:0000256" key="3">
    <source>
        <dbReference type="ARBA" id="ARBA00022448"/>
    </source>
</evidence>
<proteinExistence type="inferred from homology"/>
<organism evidence="11 12">
    <name type="scientific">Cutaneotrichosporon oleaginosum</name>
    <dbReference type="NCBI Taxonomy" id="879819"/>
    <lineage>
        <taxon>Eukaryota</taxon>
        <taxon>Fungi</taxon>
        <taxon>Dikarya</taxon>
        <taxon>Basidiomycota</taxon>
        <taxon>Agaricomycotina</taxon>
        <taxon>Tremellomycetes</taxon>
        <taxon>Trichosporonales</taxon>
        <taxon>Trichosporonaceae</taxon>
        <taxon>Cutaneotrichosporon</taxon>
    </lineage>
</organism>
<dbReference type="AlphaFoldDB" id="A0A0J0XGL7"/>
<dbReference type="SUPFAM" id="SSF103506">
    <property type="entry name" value="Mitochondrial carrier"/>
    <property type="match status" value="1"/>
</dbReference>
<keyword evidence="8 9" id="KW-0472">Membrane</keyword>
<feature type="repeat" description="Solcar" evidence="9">
    <location>
        <begin position="8"/>
        <end position="96"/>
    </location>
</feature>
<dbReference type="InterPro" id="IPR023395">
    <property type="entry name" value="MCP_dom_sf"/>
</dbReference>
<reference evidence="11 12" key="1">
    <citation type="submission" date="2015-03" db="EMBL/GenBank/DDBJ databases">
        <title>Genomics and transcriptomics of the oil-accumulating basidiomycete yeast T. oleaginosus allow insights into substrate utilization and the diverse evolutionary trajectories of mating systems in fungi.</title>
        <authorList>
            <consortium name="DOE Joint Genome Institute"/>
            <person name="Kourist R."/>
            <person name="Kracht O."/>
            <person name="Bracharz F."/>
            <person name="Lipzen A."/>
            <person name="Nolan M."/>
            <person name="Ohm R."/>
            <person name="Grigoriev I."/>
            <person name="Sun S."/>
            <person name="Heitman J."/>
            <person name="Bruck T."/>
            <person name="Nowrousian M."/>
        </authorList>
    </citation>
    <scope>NUCLEOTIDE SEQUENCE [LARGE SCALE GENOMIC DNA]</scope>
    <source>
        <strain evidence="11 12">IBC0246</strain>
    </source>
</reference>
<evidence type="ECO:0000256" key="2">
    <source>
        <dbReference type="ARBA" id="ARBA00006375"/>
    </source>
</evidence>
<dbReference type="PANTHER" id="PTHR45624:SF31">
    <property type="entry name" value="MITOCHONDRIAL ORNITHINE TRANSPORTER 1"/>
    <property type="match status" value="1"/>
</dbReference>
<gene>
    <name evidence="11" type="ORF">CC85DRAFT_287720</name>
</gene>
<dbReference type="PROSITE" id="PS50920">
    <property type="entry name" value="SOLCAR"/>
    <property type="match status" value="3"/>
</dbReference>
<keyword evidence="5" id="KW-0677">Repeat</keyword>
<evidence type="ECO:0000256" key="8">
    <source>
        <dbReference type="ARBA" id="ARBA00023136"/>
    </source>
</evidence>
<evidence type="ECO:0000256" key="9">
    <source>
        <dbReference type="PROSITE-ProRule" id="PRU00282"/>
    </source>
</evidence>
<name>A0A0J0XGL7_9TREE</name>
<dbReference type="STRING" id="879819.A0A0J0XGL7"/>
<feature type="repeat" description="Solcar" evidence="9">
    <location>
        <begin position="114"/>
        <end position="235"/>
    </location>
</feature>
<evidence type="ECO:0000256" key="7">
    <source>
        <dbReference type="ARBA" id="ARBA00023128"/>
    </source>
</evidence>
<evidence type="ECO:0000256" key="5">
    <source>
        <dbReference type="ARBA" id="ARBA00022737"/>
    </source>
</evidence>
<accession>A0A0J0XGL7</accession>
<dbReference type="GO" id="GO:0000064">
    <property type="term" value="F:L-ornithine transmembrane transporter activity"/>
    <property type="evidence" value="ECO:0007669"/>
    <property type="project" value="TreeGrafter"/>
</dbReference>
<comment type="similarity">
    <text evidence="2 10">Belongs to the mitochondrial carrier (TC 2.A.29) family.</text>
</comment>
<evidence type="ECO:0000256" key="10">
    <source>
        <dbReference type="RuleBase" id="RU000488"/>
    </source>
</evidence>
<dbReference type="Gene3D" id="1.50.40.10">
    <property type="entry name" value="Mitochondrial carrier domain"/>
    <property type="match status" value="1"/>
</dbReference>
<feature type="repeat" description="Solcar" evidence="9">
    <location>
        <begin position="258"/>
        <end position="344"/>
    </location>
</feature>
<dbReference type="EMBL" id="KQ087239">
    <property type="protein sequence ID" value="KLT40201.1"/>
    <property type="molecule type" value="Genomic_DNA"/>
</dbReference>
<evidence type="ECO:0000313" key="11">
    <source>
        <dbReference type="EMBL" id="KLT40201.1"/>
    </source>
</evidence>
<comment type="subcellular location">
    <subcellularLocation>
        <location evidence="1">Mitochondrion membrane</location>
        <topology evidence="1">Multi-pass membrane protein</topology>
    </subcellularLocation>
</comment>
<dbReference type="PANTHER" id="PTHR45624">
    <property type="entry name" value="MITOCHONDRIAL BASIC AMINO ACIDS TRANSPORTER-RELATED"/>
    <property type="match status" value="1"/>
</dbReference>
<dbReference type="Pfam" id="PF00153">
    <property type="entry name" value="Mito_carr"/>
    <property type="match status" value="3"/>
</dbReference>
<keyword evidence="7" id="KW-0496">Mitochondrion</keyword>
<evidence type="ECO:0000313" key="12">
    <source>
        <dbReference type="Proteomes" id="UP000053611"/>
    </source>
</evidence>
<keyword evidence="6" id="KW-1133">Transmembrane helix</keyword>
<protein>
    <submittedName>
        <fullName evidence="11">Putative mitochondrial ornithine carrier protein AmcA/Ort1</fullName>
    </submittedName>
</protein>
<evidence type="ECO:0000256" key="4">
    <source>
        <dbReference type="ARBA" id="ARBA00022692"/>
    </source>
</evidence>
<sequence>MGEEADPGGAVRDLVCGTIAGMAAKLFEHPFDLVKVRLQSQPTDRPAQFKGPLDCFKYTVGHEGVRGLYRGLSAPIFGAAVENATLFFVYNRCQAAIYQLSSKPAIVGGVQRELSIPELALAGAGAGAVTSFALTPIELIKCRMQVQMLAPSVAATGPVIVKTALEAPGSPSSTVTLPANLVNGKAPLKGPLALIADTVRQNGIRGLWLGQTGTFLRETGGSAAWFGIYELAARLMVKQHQARAPPGHVASKADLAAWQLMLAGAMGGIAYNVSLFPADCVKSTMQTHAELNPNKPVPGFGATFMNIYRMRGIRGLYAGCALTCLRSGPSSAMIFGLFETLRINFGWVFEPGSGKGPEQLK</sequence>
<keyword evidence="12" id="KW-1185">Reference proteome</keyword>
<dbReference type="RefSeq" id="XP_018276692.1">
    <property type="nucleotide sequence ID" value="XM_018423999.1"/>
</dbReference>
<dbReference type="GO" id="GO:1990575">
    <property type="term" value="P:mitochondrial L-ornithine transmembrane transport"/>
    <property type="evidence" value="ECO:0007669"/>
    <property type="project" value="TreeGrafter"/>
</dbReference>
<dbReference type="InterPro" id="IPR018108">
    <property type="entry name" value="MCP_transmembrane"/>
</dbReference>
<keyword evidence="3 10" id="KW-0813">Transport</keyword>
<keyword evidence="4 9" id="KW-0812">Transmembrane</keyword>
<dbReference type="Proteomes" id="UP000053611">
    <property type="component" value="Unassembled WGS sequence"/>
</dbReference>
<dbReference type="OrthoDB" id="2139348at2759"/>
<evidence type="ECO:0000256" key="6">
    <source>
        <dbReference type="ARBA" id="ARBA00022989"/>
    </source>
</evidence>
<dbReference type="GO" id="GO:0031966">
    <property type="term" value="C:mitochondrial membrane"/>
    <property type="evidence" value="ECO:0007669"/>
    <property type="project" value="UniProtKB-SubCell"/>
</dbReference>
<dbReference type="GeneID" id="28984602"/>
<dbReference type="InterPro" id="IPR050567">
    <property type="entry name" value="Mitochondrial_Carrier"/>
</dbReference>
<evidence type="ECO:0000256" key="1">
    <source>
        <dbReference type="ARBA" id="ARBA00004225"/>
    </source>
</evidence>